<sequence>MGCWQCVDAGRPGSDAQPTSFRRNWLRRRSPKRFRQCWPDPGSGISGAPPTEIGPSGLEGWTALFASFEADWAAGGEETGGADAAASELCKDSIFAVNASIWSVIRFKSACCAPILRLSSAITSLARCCSDRTSSRASLTSGDKPCIGAGPSTCDLAKIVSMLVQTQAAAAHKPKKTKRTRIQDERREDLCKMRGNSEAFASATTSIILSCHSQILTPLVHAIMGISQELRARYDTERKLAGSPAIAVGNRLSRF</sequence>
<evidence type="ECO:0000313" key="2">
    <source>
        <dbReference type="EMBL" id="TWI54596.1"/>
    </source>
</evidence>
<feature type="region of interest" description="Disordered" evidence="1">
    <location>
        <begin position="1"/>
        <end position="20"/>
    </location>
</feature>
<name>A0A562QEY1_9BRAD</name>
<dbReference type="EMBL" id="VLLA01000066">
    <property type="protein sequence ID" value="TWI54596.1"/>
    <property type="molecule type" value="Genomic_DNA"/>
</dbReference>
<dbReference type="Proteomes" id="UP000316291">
    <property type="component" value="Unassembled WGS sequence"/>
</dbReference>
<evidence type="ECO:0000256" key="1">
    <source>
        <dbReference type="SAM" id="MobiDB-lite"/>
    </source>
</evidence>
<reference evidence="2 3" key="1">
    <citation type="journal article" date="2015" name="Stand. Genomic Sci.">
        <title>Genomic Encyclopedia of Bacterial and Archaeal Type Strains, Phase III: the genomes of soil and plant-associated and newly described type strains.</title>
        <authorList>
            <person name="Whitman W.B."/>
            <person name="Woyke T."/>
            <person name="Klenk H.P."/>
            <person name="Zhou Y."/>
            <person name="Lilburn T.G."/>
            <person name="Beck B.J."/>
            <person name="De Vos P."/>
            <person name="Vandamme P."/>
            <person name="Eisen J.A."/>
            <person name="Garrity G."/>
            <person name="Hugenholtz P."/>
            <person name="Kyrpides N.C."/>
        </authorList>
    </citation>
    <scope>NUCLEOTIDE SEQUENCE [LARGE SCALE GENOMIC DNA]</scope>
    <source>
        <strain evidence="2 3">CGMCC 1.10948</strain>
    </source>
</reference>
<gene>
    <name evidence="2" type="ORF">IQ16_08626</name>
</gene>
<accession>A0A562QEY1</accession>
<evidence type="ECO:0000313" key="3">
    <source>
        <dbReference type="Proteomes" id="UP000316291"/>
    </source>
</evidence>
<organism evidence="2 3">
    <name type="scientific">Bradyrhizobium huanghuaihaiense</name>
    <dbReference type="NCBI Taxonomy" id="990078"/>
    <lineage>
        <taxon>Bacteria</taxon>
        <taxon>Pseudomonadati</taxon>
        <taxon>Pseudomonadota</taxon>
        <taxon>Alphaproteobacteria</taxon>
        <taxon>Hyphomicrobiales</taxon>
        <taxon>Nitrobacteraceae</taxon>
        <taxon>Bradyrhizobium</taxon>
    </lineage>
</organism>
<comment type="caution">
    <text evidence="2">The sequence shown here is derived from an EMBL/GenBank/DDBJ whole genome shotgun (WGS) entry which is preliminary data.</text>
</comment>
<dbReference type="AlphaFoldDB" id="A0A562QEY1"/>
<protein>
    <submittedName>
        <fullName evidence="2">Uncharacterized protein</fullName>
    </submittedName>
</protein>
<keyword evidence="3" id="KW-1185">Reference proteome</keyword>
<proteinExistence type="predicted"/>